<reference evidence="6 7" key="1">
    <citation type="submission" date="2016-02" db="EMBL/GenBank/DDBJ databases">
        <title>Complete genome sequence of Halocynthiibacter arcticus PAMC 20958t from arctic marine sediment.</title>
        <authorList>
            <person name="Lee Y.M."/>
            <person name="Baek K."/>
            <person name="Lee H.K."/>
            <person name="Shin S.C."/>
        </authorList>
    </citation>
    <scope>NUCLEOTIDE SEQUENCE [LARGE SCALE GENOMIC DNA]</scope>
    <source>
        <strain evidence="6">PAMC 20958</strain>
    </source>
</reference>
<dbReference type="InterPro" id="IPR005471">
    <property type="entry name" value="Tscrpt_reg_IclR_N"/>
</dbReference>
<dbReference type="Gene3D" id="3.30.450.40">
    <property type="match status" value="1"/>
</dbReference>
<dbReference type="SUPFAM" id="SSF55781">
    <property type="entry name" value="GAF domain-like"/>
    <property type="match status" value="1"/>
</dbReference>
<keyword evidence="2" id="KW-0238">DNA-binding</keyword>
<evidence type="ECO:0000256" key="2">
    <source>
        <dbReference type="ARBA" id="ARBA00023125"/>
    </source>
</evidence>
<feature type="domain" description="IclR-ED" evidence="5">
    <location>
        <begin position="77"/>
        <end position="262"/>
    </location>
</feature>
<dbReference type="SUPFAM" id="SSF46785">
    <property type="entry name" value="Winged helix' DNA-binding domain"/>
    <property type="match status" value="1"/>
</dbReference>
<keyword evidence="1" id="KW-0805">Transcription regulation</keyword>
<proteinExistence type="predicted"/>
<evidence type="ECO:0000313" key="6">
    <source>
        <dbReference type="EMBL" id="AML53579.1"/>
    </source>
</evidence>
<dbReference type="InterPro" id="IPR036390">
    <property type="entry name" value="WH_DNA-bd_sf"/>
</dbReference>
<dbReference type="PROSITE" id="PS51078">
    <property type="entry name" value="ICLR_ED"/>
    <property type="match status" value="1"/>
</dbReference>
<dbReference type="InterPro" id="IPR029016">
    <property type="entry name" value="GAF-like_dom_sf"/>
</dbReference>
<dbReference type="RefSeq" id="WP_039003778.1">
    <property type="nucleotide sequence ID" value="NZ_CP014327.1"/>
</dbReference>
<keyword evidence="3" id="KW-0804">Transcription</keyword>
<evidence type="ECO:0000313" key="7">
    <source>
        <dbReference type="Proteomes" id="UP000070371"/>
    </source>
</evidence>
<organism evidence="6 7">
    <name type="scientific">Falsihalocynthiibacter arcticus</name>
    <dbReference type="NCBI Taxonomy" id="1579316"/>
    <lineage>
        <taxon>Bacteria</taxon>
        <taxon>Pseudomonadati</taxon>
        <taxon>Pseudomonadota</taxon>
        <taxon>Alphaproteobacteria</taxon>
        <taxon>Rhodobacterales</taxon>
        <taxon>Roseobacteraceae</taxon>
        <taxon>Falsihalocynthiibacter</taxon>
    </lineage>
</organism>
<evidence type="ECO:0000259" key="4">
    <source>
        <dbReference type="PROSITE" id="PS51077"/>
    </source>
</evidence>
<gene>
    <name evidence="6" type="ORF">RC74_07765</name>
</gene>
<evidence type="ECO:0000256" key="3">
    <source>
        <dbReference type="ARBA" id="ARBA00023163"/>
    </source>
</evidence>
<dbReference type="SMART" id="SM00346">
    <property type="entry name" value="HTH_ICLR"/>
    <property type="match status" value="1"/>
</dbReference>
<dbReference type="KEGG" id="hat:RC74_07765"/>
<dbReference type="InterPro" id="IPR036388">
    <property type="entry name" value="WH-like_DNA-bd_sf"/>
</dbReference>
<dbReference type="GO" id="GO:0003700">
    <property type="term" value="F:DNA-binding transcription factor activity"/>
    <property type="evidence" value="ECO:0007669"/>
    <property type="project" value="TreeGrafter"/>
</dbReference>
<protein>
    <submittedName>
        <fullName evidence="6">Transcriptional regulator</fullName>
    </submittedName>
</protein>
<dbReference type="EMBL" id="CP014327">
    <property type="protein sequence ID" value="AML53579.1"/>
    <property type="molecule type" value="Genomic_DNA"/>
</dbReference>
<dbReference type="GO" id="GO:0003677">
    <property type="term" value="F:DNA binding"/>
    <property type="evidence" value="ECO:0007669"/>
    <property type="project" value="UniProtKB-KW"/>
</dbReference>
<dbReference type="Proteomes" id="UP000070371">
    <property type="component" value="Chromosome"/>
</dbReference>
<dbReference type="InterPro" id="IPR014757">
    <property type="entry name" value="Tscrpt_reg_IclR_C"/>
</dbReference>
<sequence length="284" mass="30409">MTDENFPVENIGAQSVDRALALLSLIGRSAVEGVGLSTIVQDTGLSRPTARRLLLALMRARMVEQDTASRHYFLGEETYVLGVLAAQRFDLMDLTRNSLVDLAALSGDSVFLSVRRDSFSVCLHKEEGAFPIRTHALQVGYRHPLGVGAGSLAILAALPAEERAEILTRNTDVLAQNFPDCSPQALKPLINQAIERGYSLNPGLVLTSSWAVGAAFKMPGGRVAGAISIAAIDSRMGPERQAELGAALLLETAKIEARMAKTFALSKSTDLPRHRTQFSAAAKG</sequence>
<dbReference type="STRING" id="1579316.RC74_07765"/>
<dbReference type="Pfam" id="PF09339">
    <property type="entry name" value="HTH_IclR"/>
    <property type="match status" value="1"/>
</dbReference>
<keyword evidence="7" id="KW-1185">Reference proteome</keyword>
<evidence type="ECO:0000259" key="5">
    <source>
        <dbReference type="PROSITE" id="PS51078"/>
    </source>
</evidence>
<dbReference type="AlphaFoldDB" id="A0A126V790"/>
<dbReference type="PANTHER" id="PTHR30136">
    <property type="entry name" value="HELIX-TURN-HELIX TRANSCRIPTIONAL REGULATOR, ICLR FAMILY"/>
    <property type="match status" value="1"/>
</dbReference>
<dbReference type="Pfam" id="PF01614">
    <property type="entry name" value="IclR_C"/>
    <property type="match status" value="1"/>
</dbReference>
<dbReference type="InterPro" id="IPR050707">
    <property type="entry name" value="HTH_MetabolicPath_Reg"/>
</dbReference>
<dbReference type="Gene3D" id="1.10.10.10">
    <property type="entry name" value="Winged helix-like DNA-binding domain superfamily/Winged helix DNA-binding domain"/>
    <property type="match status" value="1"/>
</dbReference>
<name>A0A126V790_9RHOB</name>
<evidence type="ECO:0000256" key="1">
    <source>
        <dbReference type="ARBA" id="ARBA00023015"/>
    </source>
</evidence>
<dbReference type="PANTHER" id="PTHR30136:SF39">
    <property type="entry name" value="TRANSCRIPTIONAL REGULATORY PROTEIN"/>
    <property type="match status" value="1"/>
</dbReference>
<feature type="domain" description="HTH iclR-type" evidence="4">
    <location>
        <begin position="13"/>
        <end position="76"/>
    </location>
</feature>
<dbReference type="GO" id="GO:0045892">
    <property type="term" value="P:negative regulation of DNA-templated transcription"/>
    <property type="evidence" value="ECO:0007669"/>
    <property type="project" value="TreeGrafter"/>
</dbReference>
<accession>A0A126V790</accession>
<dbReference type="OrthoDB" id="9807558at2"/>
<dbReference type="PROSITE" id="PS51077">
    <property type="entry name" value="HTH_ICLR"/>
    <property type="match status" value="1"/>
</dbReference>